<organism evidence="3 4">
    <name type="scientific">Aegilops tauschii subsp. strangulata</name>
    <name type="common">Goatgrass</name>
    <dbReference type="NCBI Taxonomy" id="200361"/>
    <lineage>
        <taxon>Eukaryota</taxon>
        <taxon>Viridiplantae</taxon>
        <taxon>Streptophyta</taxon>
        <taxon>Embryophyta</taxon>
        <taxon>Tracheophyta</taxon>
        <taxon>Spermatophyta</taxon>
        <taxon>Magnoliopsida</taxon>
        <taxon>Liliopsida</taxon>
        <taxon>Poales</taxon>
        <taxon>Poaceae</taxon>
        <taxon>BOP clade</taxon>
        <taxon>Pooideae</taxon>
        <taxon>Triticodae</taxon>
        <taxon>Triticeae</taxon>
        <taxon>Triticinae</taxon>
        <taxon>Aegilops</taxon>
    </lineage>
</organism>
<feature type="signal peptide" evidence="2">
    <location>
        <begin position="1"/>
        <end position="31"/>
    </location>
</feature>
<name>A0A453MPL2_AEGTS</name>
<evidence type="ECO:0000313" key="4">
    <source>
        <dbReference type="Proteomes" id="UP000015105"/>
    </source>
</evidence>
<reference evidence="3" key="4">
    <citation type="submission" date="2019-03" db="UniProtKB">
        <authorList>
            <consortium name="EnsemblPlants"/>
        </authorList>
    </citation>
    <scope>IDENTIFICATION</scope>
</reference>
<protein>
    <submittedName>
        <fullName evidence="3">Uncharacterized protein</fullName>
    </submittedName>
</protein>
<feature type="region of interest" description="Disordered" evidence="1">
    <location>
        <begin position="94"/>
        <end position="128"/>
    </location>
</feature>
<reference evidence="3" key="5">
    <citation type="journal article" date="2021" name="G3 (Bethesda)">
        <title>Aegilops tauschii genome assembly Aet v5.0 features greater sequence contiguity and improved annotation.</title>
        <authorList>
            <person name="Wang L."/>
            <person name="Zhu T."/>
            <person name="Rodriguez J.C."/>
            <person name="Deal K.R."/>
            <person name="Dubcovsky J."/>
            <person name="McGuire P.E."/>
            <person name="Lux T."/>
            <person name="Spannagl M."/>
            <person name="Mayer K.F.X."/>
            <person name="Baldrich P."/>
            <person name="Meyers B.C."/>
            <person name="Huo N."/>
            <person name="Gu Y.Q."/>
            <person name="Zhou H."/>
            <person name="Devos K.M."/>
            <person name="Bennetzen J.L."/>
            <person name="Unver T."/>
            <person name="Budak H."/>
            <person name="Gulick P.J."/>
            <person name="Galiba G."/>
            <person name="Kalapos B."/>
            <person name="Nelson D.R."/>
            <person name="Li P."/>
            <person name="You F.M."/>
            <person name="Luo M.C."/>
            <person name="Dvorak J."/>
        </authorList>
    </citation>
    <scope>NUCLEOTIDE SEQUENCE [LARGE SCALE GENOMIC DNA]</scope>
    <source>
        <strain evidence="3">cv. AL8/78</strain>
    </source>
</reference>
<evidence type="ECO:0000256" key="1">
    <source>
        <dbReference type="SAM" id="MobiDB-lite"/>
    </source>
</evidence>
<feature type="compositionally biased region" description="Basic and acidic residues" evidence="1">
    <location>
        <begin position="113"/>
        <end position="125"/>
    </location>
</feature>
<dbReference type="Proteomes" id="UP000015105">
    <property type="component" value="Chromosome 6D"/>
</dbReference>
<evidence type="ECO:0000313" key="3">
    <source>
        <dbReference type="EnsemblPlants" id="AET6Gv20019700.1"/>
    </source>
</evidence>
<reference evidence="3" key="3">
    <citation type="journal article" date="2017" name="Nature">
        <title>Genome sequence of the progenitor of the wheat D genome Aegilops tauschii.</title>
        <authorList>
            <person name="Luo M.C."/>
            <person name="Gu Y.Q."/>
            <person name="Puiu D."/>
            <person name="Wang H."/>
            <person name="Twardziok S.O."/>
            <person name="Deal K.R."/>
            <person name="Huo N."/>
            <person name="Zhu T."/>
            <person name="Wang L."/>
            <person name="Wang Y."/>
            <person name="McGuire P.E."/>
            <person name="Liu S."/>
            <person name="Long H."/>
            <person name="Ramasamy R.K."/>
            <person name="Rodriguez J.C."/>
            <person name="Van S.L."/>
            <person name="Yuan L."/>
            <person name="Wang Z."/>
            <person name="Xia Z."/>
            <person name="Xiao L."/>
            <person name="Anderson O.D."/>
            <person name="Ouyang S."/>
            <person name="Liang Y."/>
            <person name="Zimin A.V."/>
            <person name="Pertea G."/>
            <person name="Qi P."/>
            <person name="Bennetzen J.L."/>
            <person name="Dai X."/>
            <person name="Dawson M.W."/>
            <person name="Muller H.G."/>
            <person name="Kugler K."/>
            <person name="Rivarola-Duarte L."/>
            <person name="Spannagl M."/>
            <person name="Mayer K.F.X."/>
            <person name="Lu F.H."/>
            <person name="Bevan M.W."/>
            <person name="Leroy P."/>
            <person name="Li P."/>
            <person name="You F.M."/>
            <person name="Sun Q."/>
            <person name="Liu Z."/>
            <person name="Lyons E."/>
            <person name="Wicker T."/>
            <person name="Salzberg S.L."/>
            <person name="Devos K.M."/>
            <person name="Dvorak J."/>
        </authorList>
    </citation>
    <scope>NUCLEOTIDE SEQUENCE [LARGE SCALE GENOMIC DNA]</scope>
    <source>
        <strain evidence="3">cv. AL8/78</strain>
    </source>
</reference>
<keyword evidence="4" id="KW-1185">Reference proteome</keyword>
<dbReference type="EnsemblPlants" id="AET6Gv20019700.1">
    <property type="protein sequence ID" value="AET6Gv20019700.1"/>
    <property type="gene ID" value="AET6Gv20019700"/>
</dbReference>
<sequence length="165" mass="17562">MGMGSNKRSSATVVVSCVVLGVALLVVGAHGRREGEKEIGGIAAPPTCYERCRHEPKEDIDACVKRCRSGIEGEEARGEGLGLLEVPVEGREKEVEARGGGGGAGLLAMPTERAGREDEEKKKQADAVPVQLGYDPEFCSFMCRHIHDKGDCLQKCEAAPNEARG</sequence>
<reference evidence="4" key="1">
    <citation type="journal article" date="2014" name="Science">
        <title>Ancient hybridizations among the ancestral genomes of bread wheat.</title>
        <authorList>
            <consortium name="International Wheat Genome Sequencing Consortium,"/>
            <person name="Marcussen T."/>
            <person name="Sandve S.R."/>
            <person name="Heier L."/>
            <person name="Spannagl M."/>
            <person name="Pfeifer M."/>
            <person name="Jakobsen K.S."/>
            <person name="Wulff B.B."/>
            <person name="Steuernagel B."/>
            <person name="Mayer K.F."/>
            <person name="Olsen O.A."/>
        </authorList>
    </citation>
    <scope>NUCLEOTIDE SEQUENCE [LARGE SCALE GENOMIC DNA]</scope>
    <source>
        <strain evidence="4">cv. AL8/78</strain>
    </source>
</reference>
<evidence type="ECO:0000256" key="2">
    <source>
        <dbReference type="SAM" id="SignalP"/>
    </source>
</evidence>
<proteinExistence type="predicted"/>
<accession>A0A453MPL2</accession>
<keyword evidence="2" id="KW-0732">Signal</keyword>
<dbReference type="Gramene" id="AET6Gv20019700.1">
    <property type="protein sequence ID" value="AET6Gv20019700.1"/>
    <property type="gene ID" value="AET6Gv20019700"/>
</dbReference>
<feature type="chain" id="PRO_5019193547" evidence="2">
    <location>
        <begin position="32"/>
        <end position="165"/>
    </location>
</feature>
<dbReference type="AlphaFoldDB" id="A0A453MPL2"/>
<reference evidence="4" key="2">
    <citation type="journal article" date="2017" name="Nat. Plants">
        <title>The Aegilops tauschii genome reveals multiple impacts of transposons.</title>
        <authorList>
            <person name="Zhao G."/>
            <person name="Zou C."/>
            <person name="Li K."/>
            <person name="Wang K."/>
            <person name="Li T."/>
            <person name="Gao L."/>
            <person name="Zhang X."/>
            <person name="Wang H."/>
            <person name="Yang Z."/>
            <person name="Liu X."/>
            <person name="Jiang W."/>
            <person name="Mao L."/>
            <person name="Kong X."/>
            <person name="Jiao Y."/>
            <person name="Jia J."/>
        </authorList>
    </citation>
    <scope>NUCLEOTIDE SEQUENCE [LARGE SCALE GENOMIC DNA]</scope>
    <source>
        <strain evidence="4">cv. AL8/78</strain>
    </source>
</reference>